<keyword evidence="2" id="KW-0472">Membrane</keyword>
<evidence type="ECO:0000313" key="4">
    <source>
        <dbReference type="EMBL" id="ONH32233.1"/>
    </source>
</evidence>
<evidence type="ECO:0000256" key="2">
    <source>
        <dbReference type="SAM" id="Phobius"/>
    </source>
</evidence>
<name>A0A1V2IG97_9ACTN</name>
<dbReference type="EMBL" id="MOMC01000012">
    <property type="protein sequence ID" value="ONH32233.1"/>
    <property type="molecule type" value="Genomic_DNA"/>
</dbReference>
<feature type="compositionally biased region" description="Basic and acidic residues" evidence="1">
    <location>
        <begin position="207"/>
        <end position="219"/>
    </location>
</feature>
<reference evidence="5" key="1">
    <citation type="submission" date="2016-10" db="EMBL/GenBank/DDBJ databases">
        <title>Frankia sp. NRRL B-16386 Genome sequencing.</title>
        <authorList>
            <person name="Ghodhbane-Gtari F."/>
            <person name="Swanson E."/>
            <person name="Gueddou A."/>
            <person name="Hezbri K."/>
            <person name="Ktari K."/>
            <person name="Nouioui I."/>
            <person name="Morris K."/>
            <person name="Simpson S."/>
            <person name="Abebe-Akele F."/>
            <person name="Thomas K."/>
            <person name="Gtari M."/>
            <person name="Tisa L.S."/>
        </authorList>
    </citation>
    <scope>NUCLEOTIDE SEQUENCE [LARGE SCALE GENOMIC DNA]</scope>
    <source>
        <strain evidence="5">NRRL B-16386</strain>
    </source>
</reference>
<evidence type="ECO:0000256" key="1">
    <source>
        <dbReference type="SAM" id="MobiDB-lite"/>
    </source>
</evidence>
<dbReference type="Pfam" id="PF13559">
    <property type="entry name" value="DUF4129"/>
    <property type="match status" value="1"/>
</dbReference>
<keyword evidence="2" id="KW-1133">Transmembrane helix</keyword>
<proteinExistence type="predicted"/>
<feature type="domain" description="Protein-glutamine gamma-glutamyltransferase-like C-terminal" evidence="3">
    <location>
        <begin position="137"/>
        <end position="206"/>
    </location>
</feature>
<gene>
    <name evidence="4" type="ORF">BL253_05685</name>
</gene>
<dbReference type="RefSeq" id="WP_076814235.1">
    <property type="nucleotide sequence ID" value="NZ_MOMC01000012.1"/>
</dbReference>
<evidence type="ECO:0000313" key="5">
    <source>
        <dbReference type="Proteomes" id="UP000188929"/>
    </source>
</evidence>
<dbReference type="InterPro" id="IPR025403">
    <property type="entry name" value="TgpA-like_C"/>
</dbReference>
<sequence>MATLGGAVTREGAQDEARRELSRDIYGRQDGRHSPNWLHRAVDWINDKLGQLFGWLDPHVNQRGGGNYTGLGIFAVLLVLVVLAVVLRLWLGPVRRSARDRSRDTDLASALSARALRAEAEGHAAAGRYAEAVRSRLRAVVRMLEEKGVLDPRASRTAGELVMEMTAVTTTGIDELRVAVAEFSDIWYGGRPASPESYQAVARADDALADVRRPAHDNRPSGPTHAVPA</sequence>
<keyword evidence="5" id="KW-1185">Reference proteome</keyword>
<comment type="caution">
    <text evidence="4">The sequence shown here is derived from an EMBL/GenBank/DDBJ whole genome shotgun (WGS) entry which is preliminary data.</text>
</comment>
<dbReference type="OrthoDB" id="3389322at2"/>
<feature type="transmembrane region" description="Helical" evidence="2">
    <location>
        <begin position="68"/>
        <end position="91"/>
    </location>
</feature>
<accession>A0A1V2IG97</accession>
<dbReference type="AlphaFoldDB" id="A0A1V2IG97"/>
<dbReference type="Proteomes" id="UP000188929">
    <property type="component" value="Unassembled WGS sequence"/>
</dbReference>
<keyword evidence="2" id="KW-0812">Transmembrane</keyword>
<feature type="region of interest" description="Disordered" evidence="1">
    <location>
        <begin position="207"/>
        <end position="229"/>
    </location>
</feature>
<dbReference type="STRING" id="1834516.BL253_05685"/>
<protein>
    <recommendedName>
        <fullName evidence="3">Protein-glutamine gamma-glutamyltransferase-like C-terminal domain-containing protein</fullName>
    </recommendedName>
</protein>
<organism evidence="4 5">
    <name type="scientific">Pseudofrankia asymbiotica</name>
    <dbReference type="NCBI Taxonomy" id="1834516"/>
    <lineage>
        <taxon>Bacteria</taxon>
        <taxon>Bacillati</taxon>
        <taxon>Actinomycetota</taxon>
        <taxon>Actinomycetes</taxon>
        <taxon>Frankiales</taxon>
        <taxon>Frankiaceae</taxon>
        <taxon>Pseudofrankia</taxon>
    </lineage>
</organism>
<evidence type="ECO:0000259" key="3">
    <source>
        <dbReference type="Pfam" id="PF13559"/>
    </source>
</evidence>